<evidence type="ECO:0000256" key="2">
    <source>
        <dbReference type="SAM" id="Phobius"/>
    </source>
</evidence>
<name>G4ZFS6_PHYSP</name>
<evidence type="ECO:0000256" key="1">
    <source>
        <dbReference type="SAM" id="MobiDB-lite"/>
    </source>
</evidence>
<dbReference type="Proteomes" id="UP000002640">
    <property type="component" value="Unassembled WGS sequence"/>
</dbReference>
<reference evidence="4 5" key="1">
    <citation type="journal article" date="2006" name="Science">
        <title>Phytophthora genome sequences uncover evolutionary origins and mechanisms of pathogenesis.</title>
        <authorList>
            <person name="Tyler B.M."/>
            <person name="Tripathy S."/>
            <person name="Zhang X."/>
            <person name="Dehal P."/>
            <person name="Jiang R.H."/>
            <person name="Aerts A."/>
            <person name="Arredondo F.D."/>
            <person name="Baxter L."/>
            <person name="Bensasson D."/>
            <person name="Beynon J.L."/>
            <person name="Chapman J."/>
            <person name="Damasceno C.M."/>
            <person name="Dorrance A.E."/>
            <person name="Dou D."/>
            <person name="Dickerman A.W."/>
            <person name="Dubchak I.L."/>
            <person name="Garbelotto M."/>
            <person name="Gijzen M."/>
            <person name="Gordon S.G."/>
            <person name="Govers F."/>
            <person name="Grunwald N.J."/>
            <person name="Huang W."/>
            <person name="Ivors K.L."/>
            <person name="Jones R.W."/>
            <person name="Kamoun S."/>
            <person name="Krampis K."/>
            <person name="Lamour K.H."/>
            <person name="Lee M.K."/>
            <person name="McDonald W.H."/>
            <person name="Medina M."/>
            <person name="Meijer H.J."/>
            <person name="Nordberg E.K."/>
            <person name="Maclean D.J."/>
            <person name="Ospina-Giraldo M.D."/>
            <person name="Morris P.F."/>
            <person name="Phuntumart V."/>
            <person name="Putnam N.H."/>
            <person name="Rash S."/>
            <person name="Rose J.K."/>
            <person name="Sakihama Y."/>
            <person name="Salamov A.A."/>
            <person name="Savidor A."/>
            <person name="Scheuring C.F."/>
            <person name="Smith B.M."/>
            <person name="Sobral B.W."/>
            <person name="Terry A."/>
            <person name="Torto-Alalibo T.A."/>
            <person name="Win J."/>
            <person name="Xu Z."/>
            <person name="Zhang H."/>
            <person name="Grigoriev I.V."/>
            <person name="Rokhsar D.S."/>
            <person name="Boore J.L."/>
        </authorList>
    </citation>
    <scope>NUCLEOTIDE SEQUENCE [LARGE SCALE GENOMIC DNA]</scope>
    <source>
        <strain evidence="4 5">P6497</strain>
    </source>
</reference>
<dbReference type="KEGG" id="psoj:PHYSODRAFT_301159"/>
<evidence type="ECO:0000259" key="3">
    <source>
        <dbReference type="PROSITE" id="PS50042"/>
    </source>
</evidence>
<sequence>MNYAPQEDLVARFQIRQIHRTALHTPPLSDRVSNHKRSSVSSSPRPTQDVNTGGGFDQTDSRNQSKLTSLRYFTSVNATSSSWIEQVETASWAIYTSLATPISPYSAFSQVRYLVTLLVAATYVLFFPLEFAFPSQHFDYVNGIVGFLLGLDALASLHISYVRKDGSIAKSHQDIALHYLKTRFVPDALLVIPLLVHVHLGEIIEDWMHFLLDLLSAERLVYIIRFVQKTSSEHLHQPGGGYDLWAWLFYSRYSHLLRIAATVTMVVCIAHYTACMWTAPLEEADEYDEATGSWRKQCSASFYTALLLLQGDAIGTNTAAQNLFASLLVFIGSLVFAIMFGHVAILFSKKLSHTLGLEVVLLKYMEVVMHIPFWRDCTPSFQKQLMQCLDVRVYLPNDIIMRQGDVDVEFYMINRGYCELTSGSDQFERVTTSIIPPMATSKASTTSIRSRRRSSVLPLLPIAVVNDGHLQSAYELDPVQRQYYSTTERPTAEGGYEVLISRGQAFGDLALLTNYQREATVRA</sequence>
<evidence type="ECO:0000313" key="4">
    <source>
        <dbReference type="EMBL" id="EGZ18544.1"/>
    </source>
</evidence>
<dbReference type="InterPro" id="IPR051413">
    <property type="entry name" value="K/Na_HCN_channel"/>
</dbReference>
<dbReference type="GO" id="GO:0003254">
    <property type="term" value="P:regulation of membrane depolarization"/>
    <property type="evidence" value="ECO:0007669"/>
    <property type="project" value="TreeGrafter"/>
</dbReference>
<dbReference type="PROSITE" id="PS50042">
    <property type="entry name" value="CNMP_BINDING_3"/>
    <property type="match status" value="1"/>
</dbReference>
<dbReference type="SUPFAM" id="SSF81324">
    <property type="entry name" value="Voltage-gated potassium channels"/>
    <property type="match status" value="1"/>
</dbReference>
<dbReference type="AlphaFoldDB" id="G4ZFS6"/>
<dbReference type="InParanoid" id="G4ZFS6"/>
<dbReference type="CDD" id="cd00038">
    <property type="entry name" value="CAP_ED"/>
    <property type="match status" value="1"/>
</dbReference>
<keyword evidence="5" id="KW-1185">Reference proteome</keyword>
<feature type="transmembrane region" description="Helical" evidence="2">
    <location>
        <begin position="323"/>
        <end position="347"/>
    </location>
</feature>
<organism evidence="4 5">
    <name type="scientific">Phytophthora sojae (strain P6497)</name>
    <name type="common">Soybean stem and root rot agent</name>
    <name type="synonym">Phytophthora megasperma f. sp. glycines</name>
    <dbReference type="NCBI Taxonomy" id="1094619"/>
    <lineage>
        <taxon>Eukaryota</taxon>
        <taxon>Sar</taxon>
        <taxon>Stramenopiles</taxon>
        <taxon>Oomycota</taxon>
        <taxon>Peronosporomycetes</taxon>
        <taxon>Peronosporales</taxon>
        <taxon>Peronosporaceae</taxon>
        <taxon>Phytophthora</taxon>
    </lineage>
</organism>
<dbReference type="InterPro" id="IPR014710">
    <property type="entry name" value="RmlC-like_jellyroll"/>
</dbReference>
<dbReference type="GO" id="GO:0035725">
    <property type="term" value="P:sodium ion transmembrane transport"/>
    <property type="evidence" value="ECO:0007669"/>
    <property type="project" value="TreeGrafter"/>
</dbReference>
<dbReference type="GeneID" id="20641963"/>
<feature type="domain" description="Cyclic nucleotide-binding" evidence="3">
    <location>
        <begin position="373"/>
        <end position="523"/>
    </location>
</feature>
<feature type="transmembrane region" description="Helical" evidence="2">
    <location>
        <begin position="113"/>
        <end position="134"/>
    </location>
</feature>
<keyword evidence="2" id="KW-0812">Transmembrane</keyword>
<feature type="region of interest" description="Disordered" evidence="1">
    <location>
        <begin position="24"/>
        <end position="62"/>
    </location>
</feature>
<feature type="transmembrane region" description="Helical" evidence="2">
    <location>
        <begin position="140"/>
        <end position="162"/>
    </location>
</feature>
<accession>G4ZFS6</accession>
<evidence type="ECO:0000313" key="5">
    <source>
        <dbReference type="Proteomes" id="UP000002640"/>
    </source>
</evidence>
<keyword evidence="2" id="KW-1133">Transmembrane helix</keyword>
<protein>
    <recommendedName>
        <fullName evidence="3">Cyclic nucleotide-binding domain-containing protein</fullName>
    </recommendedName>
</protein>
<keyword evidence="2" id="KW-0472">Membrane</keyword>
<dbReference type="EMBL" id="JH159154">
    <property type="protein sequence ID" value="EGZ18544.1"/>
    <property type="molecule type" value="Genomic_DNA"/>
</dbReference>
<dbReference type="SUPFAM" id="SSF51206">
    <property type="entry name" value="cAMP-binding domain-like"/>
    <property type="match status" value="1"/>
</dbReference>
<dbReference type="Gene3D" id="2.60.120.10">
    <property type="entry name" value="Jelly Rolls"/>
    <property type="match status" value="1"/>
</dbReference>
<dbReference type="GO" id="GO:0098855">
    <property type="term" value="C:HCN channel complex"/>
    <property type="evidence" value="ECO:0007669"/>
    <property type="project" value="TreeGrafter"/>
</dbReference>
<dbReference type="InterPro" id="IPR000595">
    <property type="entry name" value="cNMP-bd_dom"/>
</dbReference>
<dbReference type="GO" id="GO:0005249">
    <property type="term" value="F:voltage-gated potassium channel activity"/>
    <property type="evidence" value="ECO:0007669"/>
    <property type="project" value="TreeGrafter"/>
</dbReference>
<dbReference type="InterPro" id="IPR018490">
    <property type="entry name" value="cNMP-bd_dom_sf"/>
</dbReference>
<dbReference type="Gene3D" id="1.10.287.70">
    <property type="match status" value="1"/>
</dbReference>
<dbReference type="PANTHER" id="PTHR45689">
    <property type="entry name" value="I[[H]] CHANNEL, ISOFORM E"/>
    <property type="match status" value="1"/>
</dbReference>
<proteinExistence type="predicted"/>
<dbReference type="RefSeq" id="XP_009527602.1">
    <property type="nucleotide sequence ID" value="XM_009529307.1"/>
</dbReference>
<dbReference type="PANTHER" id="PTHR45689:SF5">
    <property type="entry name" value="I[[H]] CHANNEL, ISOFORM E"/>
    <property type="match status" value="1"/>
</dbReference>
<gene>
    <name evidence="4" type="ORF">PHYSODRAFT_301159</name>
</gene>